<evidence type="ECO:0000256" key="4">
    <source>
        <dbReference type="ARBA" id="ARBA00022454"/>
    </source>
</evidence>
<dbReference type="AlphaFoldDB" id="A0A6P3WUY4"/>
<dbReference type="Pfam" id="PF12330">
    <property type="entry name" value="Haspin_kinase"/>
    <property type="match status" value="1"/>
</dbReference>
<dbReference type="CTD" id="83903"/>
<keyword evidence="10 13" id="KW-0067">ATP-binding</keyword>
<evidence type="ECO:0000256" key="11">
    <source>
        <dbReference type="ARBA" id="ARBA00047899"/>
    </source>
</evidence>
<organism evidence="15 16">
    <name type="scientific">Dinoponera quadriceps</name>
    <name type="common">South American ant</name>
    <dbReference type="NCBI Taxonomy" id="609295"/>
    <lineage>
        <taxon>Eukaryota</taxon>
        <taxon>Metazoa</taxon>
        <taxon>Ecdysozoa</taxon>
        <taxon>Arthropoda</taxon>
        <taxon>Hexapoda</taxon>
        <taxon>Insecta</taxon>
        <taxon>Pterygota</taxon>
        <taxon>Neoptera</taxon>
        <taxon>Endopterygota</taxon>
        <taxon>Hymenoptera</taxon>
        <taxon>Apocrita</taxon>
        <taxon>Aculeata</taxon>
        <taxon>Formicoidea</taxon>
        <taxon>Formicidae</taxon>
        <taxon>Ponerinae</taxon>
        <taxon>Ponerini</taxon>
        <taxon>Dinoponera</taxon>
    </lineage>
</organism>
<dbReference type="GO" id="GO:0005634">
    <property type="term" value="C:nucleus"/>
    <property type="evidence" value="ECO:0007669"/>
    <property type="project" value="TreeGrafter"/>
</dbReference>
<dbReference type="PANTHER" id="PTHR24419">
    <property type="entry name" value="INTERLEUKIN-1 RECEPTOR-ASSOCIATED KINASE"/>
    <property type="match status" value="1"/>
</dbReference>
<evidence type="ECO:0000313" key="16">
    <source>
        <dbReference type="RefSeq" id="XP_014469958.1"/>
    </source>
</evidence>
<dbReference type="GO" id="GO:0000278">
    <property type="term" value="P:mitotic cell cycle"/>
    <property type="evidence" value="ECO:0007669"/>
    <property type="project" value="TreeGrafter"/>
</dbReference>
<dbReference type="GeneID" id="106741972"/>
<evidence type="ECO:0000313" key="15">
    <source>
        <dbReference type="Proteomes" id="UP000515204"/>
    </source>
</evidence>
<dbReference type="FunFam" id="1.10.510.10:FF:000401">
    <property type="entry name" value="serine/threonine-protein kinase haspin"/>
    <property type="match status" value="1"/>
</dbReference>
<keyword evidence="8 13" id="KW-0547">Nucleotide-binding</keyword>
<dbReference type="RefSeq" id="XP_014469958.1">
    <property type="nucleotide sequence ID" value="XM_014614472.1"/>
</dbReference>
<dbReference type="SMART" id="SM01331">
    <property type="entry name" value="DUF3635"/>
    <property type="match status" value="1"/>
</dbReference>
<evidence type="ECO:0000256" key="2">
    <source>
        <dbReference type="ARBA" id="ARBA00004496"/>
    </source>
</evidence>
<keyword evidence="7" id="KW-0808">Transferase</keyword>
<evidence type="ECO:0000256" key="6">
    <source>
        <dbReference type="ARBA" id="ARBA00022527"/>
    </source>
</evidence>
<evidence type="ECO:0000256" key="10">
    <source>
        <dbReference type="ARBA" id="ARBA00022840"/>
    </source>
</evidence>
<dbReference type="GO" id="GO:0035556">
    <property type="term" value="P:intracellular signal transduction"/>
    <property type="evidence" value="ECO:0007669"/>
    <property type="project" value="TreeGrafter"/>
</dbReference>
<protein>
    <recommendedName>
        <fullName evidence="3">non-specific serine/threonine protein kinase</fullName>
        <ecNumber evidence="3">2.7.11.1</ecNumber>
    </recommendedName>
</protein>
<feature type="domain" description="Protein kinase" evidence="14">
    <location>
        <begin position="824"/>
        <end position="1139"/>
    </location>
</feature>
<keyword evidence="5" id="KW-0963">Cytoplasm</keyword>
<dbReference type="SMART" id="SM00220">
    <property type="entry name" value="S_TKc"/>
    <property type="match status" value="1"/>
</dbReference>
<evidence type="ECO:0000256" key="13">
    <source>
        <dbReference type="PROSITE-ProRule" id="PRU10141"/>
    </source>
</evidence>
<keyword evidence="6" id="KW-0723">Serine/threonine-protein kinase</keyword>
<keyword evidence="9" id="KW-0418">Kinase</keyword>
<dbReference type="Proteomes" id="UP000515204">
    <property type="component" value="Unplaced"/>
</dbReference>
<dbReference type="InterPro" id="IPR024604">
    <property type="entry name" value="GSG2_C"/>
</dbReference>
<keyword evidence="4" id="KW-0158">Chromosome</keyword>
<evidence type="ECO:0000256" key="7">
    <source>
        <dbReference type="ARBA" id="ARBA00022679"/>
    </source>
</evidence>
<dbReference type="Gene3D" id="1.10.510.10">
    <property type="entry name" value="Transferase(Phosphotransferase) domain 1"/>
    <property type="match status" value="1"/>
</dbReference>
<dbReference type="GO" id="GO:0005694">
    <property type="term" value="C:chromosome"/>
    <property type="evidence" value="ECO:0007669"/>
    <property type="project" value="UniProtKB-SubCell"/>
</dbReference>
<dbReference type="InterPro" id="IPR011009">
    <property type="entry name" value="Kinase-like_dom_sf"/>
</dbReference>
<dbReference type="PANTHER" id="PTHR24419:SF18">
    <property type="entry name" value="SERINE_THREONINE-PROTEIN KINASE HASPIN"/>
    <property type="match status" value="1"/>
</dbReference>
<dbReference type="SUPFAM" id="SSF56112">
    <property type="entry name" value="Protein kinase-like (PK-like)"/>
    <property type="match status" value="1"/>
</dbReference>
<accession>A0A6P3WUY4</accession>
<comment type="catalytic activity">
    <reaction evidence="12">
        <text>L-seryl-[protein] + ATP = O-phospho-L-seryl-[protein] + ADP + H(+)</text>
        <dbReference type="Rhea" id="RHEA:17989"/>
        <dbReference type="Rhea" id="RHEA-COMP:9863"/>
        <dbReference type="Rhea" id="RHEA-COMP:11604"/>
        <dbReference type="ChEBI" id="CHEBI:15378"/>
        <dbReference type="ChEBI" id="CHEBI:29999"/>
        <dbReference type="ChEBI" id="CHEBI:30616"/>
        <dbReference type="ChEBI" id="CHEBI:83421"/>
        <dbReference type="ChEBI" id="CHEBI:456216"/>
        <dbReference type="EC" id="2.7.11.1"/>
    </reaction>
</comment>
<name>A0A6P3WUY4_DINQU</name>
<gene>
    <name evidence="16" type="primary">LOC106741972</name>
</gene>
<comment type="subcellular location">
    <subcellularLocation>
        <location evidence="1">Chromosome</location>
    </subcellularLocation>
    <subcellularLocation>
        <location evidence="2">Cytoplasm</location>
    </subcellularLocation>
</comment>
<sequence length="1139" mass="131719">MMINRKQLIRTYQRKTAKKTFINVSLAPPVISSEKYHIENRDYLTNEACNDSTIHDPFETTFDRLAKGAVIPPLPLDVSQSNSWNSSSDNNITNLAKSPEYVTCNLFTYNDTFGSTHKSVKHICKCKKSQKYKTKVIREQVYKETKVISIKNKIRSKAKIQAQKVQTNNTQRQKIIQYKLKKSSCKFNERTHCSDTTNDLKDADHKDILYNYNNKQLPQSVFKINEDTTITSQTTSSQADDSTAIFKHTLNHKKIKPCCVKLNTHAIQNWHILNQEKTLRNKRNIKHSYKRTSQANKDTFKIHDITLPSISIDHNVSETSKHIRIKSCSIALSDVYKNWKEEDGKNRKDSTDVINETNVSYLVPRQNLSKIVSCSNNDIDSEISSGERNKTYLMKDNFVKVERLKTEELIEKKMKVLNEKEKYMAFSTPIGKRIKQSAYPILSPIKGIRDTLNSRYENLITIEKENVPIEIFPGRKDSTRSFTSECYKIDIRNMQKQQTQVSSSFQKLTELVKAETILSSKDMHSALIQQYNTKNDKITEVPLSLNISSSTDRSRSLFDDTSHNYNRSTQDIIGNDIQKQCAMDAVENMSVVYAVTGDCSNIPSIASNFEHSRNYPKLLDDTTHQRYSNDIDMQVQRSVFLKPGKCWARSLSILNNVNPESNLDKLCTGKGKKWRHSVRDILDMQKQGTFRNCLKKDQDDTKTFCEKLDTSTVLSLGDNRYKTFDSANHKFSKRISIRIVPISDANINGDVQDAPFLEAFGITTENSPLKENTLGGKKSIHNVEYNDKDRTFESHLTTAKDIVLQRCSQKHYLPFSECFPDSYLEHCRKIGEGVYGEVFLYEHAGEKSVIKIIPIEGEELVNGESQKKFNEILSEIVIAEELHNLRLHSTYRTDAFVEVRRIRCIIGRYPEKLVKLWNIYDDDKTSNNDCPSMFGEHQLYIALELGHGGEDLEAFVFQTAQEAYALFLQTALALAVAERAFEFEHRDLHWGNILISRTEESHMYYNLNGREIKIRSNNVKVSVIDYTLSRMLYHGCCIYNDLALDPDLFIAHGEYQFEIYRLMRDKIQNNWQKFEPYTNILWLHYTLDKMITAVRYKKKNLRVHKQAINKLKKLKSTILNYDSAYNFISDSNIDIKIHH</sequence>
<evidence type="ECO:0000256" key="3">
    <source>
        <dbReference type="ARBA" id="ARBA00012513"/>
    </source>
</evidence>
<dbReference type="EC" id="2.7.11.1" evidence="3"/>
<dbReference type="GO" id="GO:0005524">
    <property type="term" value="F:ATP binding"/>
    <property type="evidence" value="ECO:0007669"/>
    <property type="project" value="UniProtKB-UniRule"/>
</dbReference>
<dbReference type="Gene3D" id="3.30.200.20">
    <property type="entry name" value="Phosphorylase Kinase, domain 1"/>
    <property type="match status" value="1"/>
</dbReference>
<comment type="catalytic activity">
    <reaction evidence="11">
        <text>L-threonyl-[protein] + ATP = O-phospho-L-threonyl-[protein] + ADP + H(+)</text>
        <dbReference type="Rhea" id="RHEA:46608"/>
        <dbReference type="Rhea" id="RHEA-COMP:11060"/>
        <dbReference type="Rhea" id="RHEA-COMP:11605"/>
        <dbReference type="ChEBI" id="CHEBI:15378"/>
        <dbReference type="ChEBI" id="CHEBI:30013"/>
        <dbReference type="ChEBI" id="CHEBI:30616"/>
        <dbReference type="ChEBI" id="CHEBI:61977"/>
        <dbReference type="ChEBI" id="CHEBI:456216"/>
        <dbReference type="EC" id="2.7.11.1"/>
    </reaction>
</comment>
<evidence type="ECO:0000256" key="8">
    <source>
        <dbReference type="ARBA" id="ARBA00022741"/>
    </source>
</evidence>
<reference evidence="16" key="1">
    <citation type="submission" date="2025-08" db="UniProtKB">
        <authorList>
            <consortium name="RefSeq"/>
        </authorList>
    </citation>
    <scope>IDENTIFICATION</scope>
</reference>
<evidence type="ECO:0000259" key="14">
    <source>
        <dbReference type="PROSITE" id="PS50011"/>
    </source>
</evidence>
<dbReference type="PROSITE" id="PS00107">
    <property type="entry name" value="PROTEIN_KINASE_ATP"/>
    <property type="match status" value="1"/>
</dbReference>
<dbReference type="InterPro" id="IPR017441">
    <property type="entry name" value="Protein_kinase_ATP_BS"/>
</dbReference>
<proteinExistence type="predicted"/>
<evidence type="ECO:0000256" key="1">
    <source>
        <dbReference type="ARBA" id="ARBA00004286"/>
    </source>
</evidence>
<evidence type="ECO:0000256" key="5">
    <source>
        <dbReference type="ARBA" id="ARBA00022490"/>
    </source>
</evidence>
<evidence type="ECO:0000256" key="12">
    <source>
        <dbReference type="ARBA" id="ARBA00048679"/>
    </source>
</evidence>
<dbReference type="OrthoDB" id="21018at2759"/>
<dbReference type="InterPro" id="IPR000719">
    <property type="entry name" value="Prot_kinase_dom"/>
</dbReference>
<dbReference type="PROSITE" id="PS50011">
    <property type="entry name" value="PROTEIN_KINASE_DOM"/>
    <property type="match status" value="1"/>
</dbReference>
<keyword evidence="15" id="KW-1185">Reference proteome</keyword>
<dbReference type="GO" id="GO:0005737">
    <property type="term" value="C:cytoplasm"/>
    <property type="evidence" value="ECO:0007669"/>
    <property type="project" value="UniProtKB-SubCell"/>
</dbReference>
<evidence type="ECO:0000256" key="9">
    <source>
        <dbReference type="ARBA" id="ARBA00022777"/>
    </source>
</evidence>
<feature type="binding site" evidence="13">
    <location>
        <position position="851"/>
    </location>
    <ligand>
        <name>ATP</name>
        <dbReference type="ChEBI" id="CHEBI:30616"/>
    </ligand>
</feature>
<dbReference type="GO" id="GO:0072354">
    <property type="term" value="F:histone H3T3 kinase activity"/>
    <property type="evidence" value="ECO:0007669"/>
    <property type="project" value="TreeGrafter"/>
</dbReference>
<dbReference type="KEGG" id="dqu:106741972"/>